<sequence>MIRQYVSHRTPSTTQPCIFNRQISNARSRTHISDLVNTNGTAAYHQIRNRPQIDQQRHQRNSITPSTINTINQSINSMVQQKASVELGKLWDAPSLNLDFPTGNITAVEILTFLPNWLKSQDVVERLMRNGGKTGNFSLISNTCRVMVKGVVSNSTLVRTMQGATAPRGQAGKVRYQGWTPGKHEVPQGWDTTTISVTGFRPPYVTHPGKAMPNNNFNAAVDPIPFYKLADGVKYFPAGPDGLDLTRCIGYHLQHKKEKWLFPDDFVKLVEKIGPSTLTPLHLDGWAFQRWGAKATSVTVTPRGQNGVPLDAPVVVPPTYNNFLGRGQGYDGDQATGTTAVSQNTIISQSRNSSHYSSPISSTISSPISSTISSPISSPPASTVDKQESQPTSSRTPSPISSTVEEQESQSTSSSAVEEQEAEASRLNGLLKSLCGRIEASVTNLKPLDNHLTPLPGSLVSSQGVLEVIYTDPKSVYDAVEPLGPNDTLCQLMKDRMASTELALISLRDTVDDLLDSSKSSLQKINAMRTDLTTVRKFLNVLAYHPFPVPSHEASSSGEEETETETSDDDWNEELEISIEADDNQSKGSDEEDDNESDLSDPPSDLSDLAPRSATSPEVVSNHDSEMGDAELCEESSDVGGAAPAPVQMDEHLSIVRDAGGAAPAPEETVEHLFIVRDAGCVDEDVHMEDAYEDLGTHDADITMDELIQDTPDHETVTPQDSDVVTGANDNLVDDHFATGVSGFQVSGDPSSLNPAQVQAVEDLKAWMQACRNELDALMTAVDSETEYQQRAMSADPLTAAAGAEFFPGFIDLSSYANEAEHVTESTSAEAMEIDAVHPHTEPSEP</sequence>
<feature type="region of interest" description="Disordered" evidence="1">
    <location>
        <begin position="348"/>
        <end position="422"/>
    </location>
</feature>
<protein>
    <submittedName>
        <fullName evidence="2">Uncharacterized protein</fullName>
    </submittedName>
</protein>
<reference evidence="2" key="1">
    <citation type="journal article" date="2020" name="Stud. Mycol.">
        <title>101 Dothideomycetes genomes: a test case for predicting lifestyles and emergence of pathogens.</title>
        <authorList>
            <person name="Haridas S."/>
            <person name="Albert R."/>
            <person name="Binder M."/>
            <person name="Bloem J."/>
            <person name="Labutti K."/>
            <person name="Salamov A."/>
            <person name="Andreopoulos B."/>
            <person name="Baker S."/>
            <person name="Barry K."/>
            <person name="Bills G."/>
            <person name="Bluhm B."/>
            <person name="Cannon C."/>
            <person name="Castanera R."/>
            <person name="Culley D."/>
            <person name="Daum C."/>
            <person name="Ezra D."/>
            <person name="Gonzalez J."/>
            <person name="Henrissat B."/>
            <person name="Kuo A."/>
            <person name="Liang C."/>
            <person name="Lipzen A."/>
            <person name="Lutzoni F."/>
            <person name="Magnuson J."/>
            <person name="Mondo S."/>
            <person name="Nolan M."/>
            <person name="Ohm R."/>
            <person name="Pangilinan J."/>
            <person name="Park H.-J."/>
            <person name="Ramirez L."/>
            <person name="Alfaro M."/>
            <person name="Sun H."/>
            <person name="Tritt A."/>
            <person name="Yoshinaga Y."/>
            <person name="Zwiers L.-H."/>
            <person name="Turgeon B."/>
            <person name="Goodwin S."/>
            <person name="Spatafora J."/>
            <person name="Crous P."/>
            <person name="Grigoriev I."/>
        </authorList>
    </citation>
    <scope>NUCLEOTIDE SEQUENCE</scope>
    <source>
        <strain evidence="2">CBS 119925</strain>
    </source>
</reference>
<keyword evidence="3" id="KW-1185">Reference proteome</keyword>
<name>A0A6A6UZ89_9PLEO</name>
<feature type="compositionally biased region" description="Acidic residues" evidence="1">
    <location>
        <begin position="627"/>
        <end position="637"/>
    </location>
</feature>
<feature type="region of interest" description="Disordered" evidence="1">
    <location>
        <begin position="548"/>
        <end position="645"/>
    </location>
</feature>
<evidence type="ECO:0000313" key="2">
    <source>
        <dbReference type="EMBL" id="KAF2742287.1"/>
    </source>
</evidence>
<gene>
    <name evidence="2" type="ORF">M011DRAFT_289530</name>
</gene>
<evidence type="ECO:0000256" key="1">
    <source>
        <dbReference type="SAM" id="MobiDB-lite"/>
    </source>
</evidence>
<feature type="compositionally biased region" description="Low complexity" evidence="1">
    <location>
        <begin position="600"/>
        <end position="611"/>
    </location>
</feature>
<feature type="compositionally biased region" description="Acidic residues" evidence="1">
    <location>
        <begin position="590"/>
        <end position="599"/>
    </location>
</feature>
<evidence type="ECO:0000313" key="3">
    <source>
        <dbReference type="Proteomes" id="UP000799440"/>
    </source>
</evidence>
<feature type="compositionally biased region" description="Acidic residues" evidence="1">
    <location>
        <begin position="558"/>
        <end position="583"/>
    </location>
</feature>
<dbReference type="AlphaFoldDB" id="A0A6A6UZ89"/>
<organism evidence="2 3">
    <name type="scientific">Sporormia fimetaria CBS 119925</name>
    <dbReference type="NCBI Taxonomy" id="1340428"/>
    <lineage>
        <taxon>Eukaryota</taxon>
        <taxon>Fungi</taxon>
        <taxon>Dikarya</taxon>
        <taxon>Ascomycota</taxon>
        <taxon>Pezizomycotina</taxon>
        <taxon>Dothideomycetes</taxon>
        <taxon>Pleosporomycetidae</taxon>
        <taxon>Pleosporales</taxon>
        <taxon>Sporormiaceae</taxon>
        <taxon>Sporormia</taxon>
    </lineage>
</organism>
<feature type="compositionally biased region" description="Low complexity" evidence="1">
    <location>
        <begin position="353"/>
        <end position="417"/>
    </location>
</feature>
<dbReference type="EMBL" id="MU006611">
    <property type="protein sequence ID" value="KAF2742287.1"/>
    <property type="molecule type" value="Genomic_DNA"/>
</dbReference>
<dbReference type="Proteomes" id="UP000799440">
    <property type="component" value="Unassembled WGS sequence"/>
</dbReference>
<proteinExistence type="predicted"/>
<accession>A0A6A6UZ89</accession>
<dbReference type="OrthoDB" id="3675232at2759"/>